<feature type="region of interest" description="Disordered" evidence="1">
    <location>
        <begin position="594"/>
        <end position="632"/>
    </location>
</feature>
<evidence type="ECO:0000313" key="2">
    <source>
        <dbReference type="EMBL" id="TDD90406.1"/>
    </source>
</evidence>
<gene>
    <name evidence="2" type="ORF">E1298_13180</name>
</gene>
<sequence length="632" mass="68532">MTAGAYSFLPSLRTGLATRITEPRERAPRASVLVKLTLTGDPLTPGKALEQTVKQPVQIYGPGDVVGVDPRAVSRTEPRPFANNVEPNYLAHVEFYDEDFLWRYSPVLEDGTKRLLPWLALIVLAAESETGAKAEFEEFALPDRPLPFITVTEPAALPPHAELGAWAHVHVNGELDVPLALDLDPARDPVALANLRRVLRENPDSACSRLLCPRHLLPNTTYHAFLVPAFETGRRAGLGMAPGDIEAKTPSWGTPPASVQLPYYHRWSFTTGSTGDFEYLVRLLKPIRADDRVGRRDMDCHRSPGFKLPGVTTPTQPDGVLRLGGALQLPEADEHIDAYENWDNYYADPQRPPYPNQWQQAMAGLINLAEAYQHKTAAAANTELSEKIPDLAKEVDPIITPPLYGRWHALTPRLLTGGSGPVPEGELRGWVHRLNLDPRFRAAAHYGTQVVQARQEEFMAAAWAQIGDVLTANAKIRAAQLAREVGNRLKGKHLDPAAVPAARAADAPPGPSGKALTLTAPAHSRLIQSPAAARATAAAVAGLTGAEQLAGAAGPPGVIEQLVVRFQVEESQVATAPVSPEMRRIMRPGGRLVKGLKFDRDPREDLVPRLDRPPETGGITAAPPKTTPPAVV</sequence>
<organism evidence="2 3">
    <name type="scientific">Actinomadura rubrisoli</name>
    <dbReference type="NCBI Taxonomy" id="2530368"/>
    <lineage>
        <taxon>Bacteria</taxon>
        <taxon>Bacillati</taxon>
        <taxon>Actinomycetota</taxon>
        <taxon>Actinomycetes</taxon>
        <taxon>Streptosporangiales</taxon>
        <taxon>Thermomonosporaceae</taxon>
        <taxon>Actinomadura</taxon>
    </lineage>
</organism>
<accession>A0A4R5BX98</accession>
<comment type="caution">
    <text evidence="2">The sequence shown here is derived from an EMBL/GenBank/DDBJ whole genome shotgun (WGS) entry which is preliminary data.</text>
</comment>
<reference evidence="2 3" key="1">
    <citation type="submission" date="2019-03" db="EMBL/GenBank/DDBJ databases">
        <title>Draft genome sequences of novel Actinobacteria.</title>
        <authorList>
            <person name="Sahin N."/>
            <person name="Ay H."/>
            <person name="Saygin H."/>
        </authorList>
    </citation>
    <scope>NUCLEOTIDE SEQUENCE [LARGE SCALE GENOMIC DNA]</scope>
    <source>
        <strain evidence="2 3">H3C3</strain>
    </source>
</reference>
<evidence type="ECO:0000256" key="1">
    <source>
        <dbReference type="SAM" id="MobiDB-lite"/>
    </source>
</evidence>
<dbReference type="AlphaFoldDB" id="A0A4R5BX98"/>
<name>A0A4R5BX98_9ACTN</name>
<feature type="non-terminal residue" evidence="2">
    <location>
        <position position="632"/>
    </location>
</feature>
<dbReference type="Proteomes" id="UP000294513">
    <property type="component" value="Unassembled WGS sequence"/>
</dbReference>
<evidence type="ECO:0000313" key="3">
    <source>
        <dbReference type="Proteomes" id="UP000294513"/>
    </source>
</evidence>
<protein>
    <submittedName>
        <fullName evidence="2">Uncharacterized protein</fullName>
    </submittedName>
</protein>
<dbReference type="EMBL" id="SMKU01000051">
    <property type="protein sequence ID" value="TDD90406.1"/>
    <property type="molecule type" value="Genomic_DNA"/>
</dbReference>
<proteinExistence type="predicted"/>
<keyword evidence="3" id="KW-1185">Reference proteome</keyword>
<dbReference type="RefSeq" id="WP_207944598.1">
    <property type="nucleotide sequence ID" value="NZ_SMKU01000051.1"/>
</dbReference>
<feature type="compositionally biased region" description="Basic and acidic residues" evidence="1">
    <location>
        <begin position="596"/>
        <end position="614"/>
    </location>
</feature>